<dbReference type="InterPro" id="IPR036388">
    <property type="entry name" value="WH-like_DNA-bd_sf"/>
</dbReference>
<keyword evidence="6" id="KW-0614">Plasmid</keyword>
<dbReference type="Pfam" id="PF00072">
    <property type="entry name" value="Response_reg"/>
    <property type="match status" value="1"/>
</dbReference>
<dbReference type="PROSITE" id="PS50110">
    <property type="entry name" value="RESPONSE_REGULATORY"/>
    <property type="match status" value="1"/>
</dbReference>
<dbReference type="KEGG" id="ncb:C0V82_23245"/>
<feature type="DNA-binding region" description="OmpR/PhoB-type" evidence="3">
    <location>
        <begin position="125"/>
        <end position="223"/>
    </location>
</feature>
<dbReference type="EMBL" id="CP025613">
    <property type="protein sequence ID" value="AUN33663.1"/>
    <property type="molecule type" value="Genomic_DNA"/>
</dbReference>
<dbReference type="AlphaFoldDB" id="A0A2K9NKT8"/>
<dbReference type="InterPro" id="IPR001867">
    <property type="entry name" value="OmpR/PhoB-type_DNA-bd"/>
</dbReference>
<dbReference type="GO" id="GO:0000156">
    <property type="term" value="F:phosphorelay response regulator activity"/>
    <property type="evidence" value="ECO:0007669"/>
    <property type="project" value="TreeGrafter"/>
</dbReference>
<dbReference type="CDD" id="cd17574">
    <property type="entry name" value="REC_OmpR"/>
    <property type="match status" value="1"/>
</dbReference>
<evidence type="ECO:0000313" key="6">
    <source>
        <dbReference type="EMBL" id="AUN33663.1"/>
    </source>
</evidence>
<dbReference type="RefSeq" id="WP_102115170.1">
    <property type="nucleotide sequence ID" value="NZ_BMGN01000001.1"/>
</dbReference>
<dbReference type="SUPFAM" id="SSF52172">
    <property type="entry name" value="CheY-like"/>
    <property type="match status" value="1"/>
</dbReference>
<feature type="modified residue" description="4-aspartylphosphate" evidence="2">
    <location>
        <position position="51"/>
    </location>
</feature>
<evidence type="ECO:0000259" key="4">
    <source>
        <dbReference type="PROSITE" id="PS50110"/>
    </source>
</evidence>
<accession>A0A2K9NKT8</accession>
<dbReference type="Gene3D" id="6.10.250.690">
    <property type="match status" value="1"/>
</dbReference>
<proteinExistence type="predicted"/>
<dbReference type="GO" id="GO:0000976">
    <property type="term" value="F:transcription cis-regulatory region binding"/>
    <property type="evidence" value="ECO:0007669"/>
    <property type="project" value="TreeGrafter"/>
</dbReference>
<dbReference type="InterPro" id="IPR001789">
    <property type="entry name" value="Sig_transdc_resp-reg_receiver"/>
</dbReference>
<evidence type="ECO:0000259" key="5">
    <source>
        <dbReference type="PROSITE" id="PS51755"/>
    </source>
</evidence>
<keyword evidence="2" id="KW-0597">Phosphoprotein</keyword>
<dbReference type="SMART" id="SM00448">
    <property type="entry name" value="REC"/>
    <property type="match status" value="1"/>
</dbReference>
<evidence type="ECO:0000313" key="7">
    <source>
        <dbReference type="Proteomes" id="UP000234752"/>
    </source>
</evidence>
<dbReference type="GO" id="GO:0005829">
    <property type="term" value="C:cytosol"/>
    <property type="evidence" value="ECO:0007669"/>
    <property type="project" value="TreeGrafter"/>
</dbReference>
<dbReference type="GO" id="GO:0032993">
    <property type="term" value="C:protein-DNA complex"/>
    <property type="evidence" value="ECO:0007669"/>
    <property type="project" value="TreeGrafter"/>
</dbReference>
<evidence type="ECO:0000256" key="1">
    <source>
        <dbReference type="ARBA" id="ARBA00023125"/>
    </source>
</evidence>
<feature type="domain" description="Response regulatory" evidence="4">
    <location>
        <begin position="2"/>
        <end position="116"/>
    </location>
</feature>
<dbReference type="GO" id="GO:0006355">
    <property type="term" value="P:regulation of DNA-templated transcription"/>
    <property type="evidence" value="ECO:0007669"/>
    <property type="project" value="InterPro"/>
</dbReference>
<evidence type="ECO:0000256" key="2">
    <source>
        <dbReference type="PROSITE-ProRule" id="PRU00169"/>
    </source>
</evidence>
<dbReference type="PANTHER" id="PTHR48111:SF36">
    <property type="entry name" value="TRANSCRIPTIONAL REGULATORY PROTEIN CUTR"/>
    <property type="match status" value="1"/>
</dbReference>
<dbReference type="OrthoDB" id="9802426at2"/>
<reference evidence="6 7" key="1">
    <citation type="submission" date="2017-12" db="EMBL/GenBank/DDBJ databases">
        <title>Genomes of bacteria within cyanobacterial aggregates.</title>
        <authorList>
            <person name="Cai H."/>
        </authorList>
    </citation>
    <scope>NUCLEOTIDE SEQUENCE [LARGE SCALE GENOMIC DNA]</scope>
    <source>
        <strain evidence="6 7">TH16</strain>
        <plasmid evidence="6 7">unnamed1</plasmid>
    </source>
</reference>
<dbReference type="PANTHER" id="PTHR48111">
    <property type="entry name" value="REGULATOR OF RPOS"/>
    <property type="match status" value="1"/>
</dbReference>
<name>A0A2K9NKT8_9PROT</name>
<protein>
    <submittedName>
        <fullName evidence="6">Two-component system response regulator</fullName>
    </submittedName>
</protein>
<feature type="domain" description="OmpR/PhoB-type" evidence="5">
    <location>
        <begin position="125"/>
        <end position="223"/>
    </location>
</feature>
<gene>
    <name evidence="6" type="ORF">C0V82_23245</name>
</gene>
<dbReference type="CDD" id="cd00383">
    <property type="entry name" value="trans_reg_C"/>
    <property type="match status" value="1"/>
</dbReference>
<dbReference type="InterPro" id="IPR011006">
    <property type="entry name" value="CheY-like_superfamily"/>
</dbReference>
<dbReference type="PROSITE" id="PS51755">
    <property type="entry name" value="OMPR_PHOB"/>
    <property type="match status" value="1"/>
</dbReference>
<keyword evidence="1 3" id="KW-0238">DNA-binding</keyword>
<dbReference type="InterPro" id="IPR039420">
    <property type="entry name" value="WalR-like"/>
</dbReference>
<keyword evidence="7" id="KW-1185">Reference proteome</keyword>
<dbReference type="SMART" id="SM00862">
    <property type="entry name" value="Trans_reg_C"/>
    <property type="match status" value="1"/>
</dbReference>
<geneLocation type="plasmid" evidence="6 7">
    <name>unnamed1</name>
</geneLocation>
<sequence length="224" mass="24719">MRALVVEDEPEMAALLARELTNAGFAVDRAIAVEEASALLRLATYTLVILDRRLPDGDGLTLLPEITGTQSQAGTIVLSALGAVPDLVSGLDAGADDYLAKPFDIDELRARIRAAIRRNRPTAQQPPIKCGQLEYRAAAREFTVRGELLVLRRREMALLELLISRARRVVRRDVLVGQVYALDDEPSDNTLDAHVSRLRRRLETVDAGVSIRPVRGIGYIMDDR</sequence>
<dbReference type="Pfam" id="PF00486">
    <property type="entry name" value="Trans_reg_C"/>
    <property type="match status" value="1"/>
</dbReference>
<dbReference type="Gene3D" id="1.10.10.10">
    <property type="entry name" value="Winged helix-like DNA-binding domain superfamily/Winged helix DNA-binding domain"/>
    <property type="match status" value="1"/>
</dbReference>
<organism evidence="6 7">
    <name type="scientific">Niveispirillum cyanobacteriorum</name>
    <dbReference type="NCBI Taxonomy" id="1612173"/>
    <lineage>
        <taxon>Bacteria</taxon>
        <taxon>Pseudomonadati</taxon>
        <taxon>Pseudomonadota</taxon>
        <taxon>Alphaproteobacteria</taxon>
        <taxon>Rhodospirillales</taxon>
        <taxon>Azospirillaceae</taxon>
        <taxon>Niveispirillum</taxon>
    </lineage>
</organism>
<dbReference type="Gene3D" id="3.40.50.2300">
    <property type="match status" value="1"/>
</dbReference>
<dbReference type="Proteomes" id="UP000234752">
    <property type="component" value="Plasmid unnamed1"/>
</dbReference>
<evidence type="ECO:0000256" key="3">
    <source>
        <dbReference type="PROSITE-ProRule" id="PRU01091"/>
    </source>
</evidence>